<evidence type="ECO:0000313" key="1">
    <source>
        <dbReference type="EMBL" id="MFC4488810.1"/>
    </source>
</evidence>
<dbReference type="RefSeq" id="WP_048411196.1">
    <property type="nucleotide sequence ID" value="NZ_JAJOHW010000097.1"/>
</dbReference>
<keyword evidence="2" id="KW-1185">Reference proteome</keyword>
<gene>
    <name evidence="1" type="ORF">ACFO0R_04195</name>
</gene>
<dbReference type="Proteomes" id="UP001595999">
    <property type="component" value="Unassembled WGS sequence"/>
</dbReference>
<comment type="caution">
    <text evidence="1">The sequence shown here is derived from an EMBL/GenBank/DDBJ whole genome shotgun (WGS) entry which is preliminary data.</text>
</comment>
<proteinExistence type="predicted"/>
<accession>A0ABV8ZQE7</accession>
<dbReference type="EMBL" id="JBHSEK010000002">
    <property type="protein sequence ID" value="MFC4488810.1"/>
    <property type="molecule type" value="Genomic_DNA"/>
</dbReference>
<protein>
    <submittedName>
        <fullName evidence="1">Uncharacterized protein</fullName>
    </submittedName>
</protein>
<reference evidence="2" key="1">
    <citation type="journal article" date="2019" name="Int. J. Syst. Evol. Microbiol.">
        <title>The Global Catalogue of Microorganisms (GCM) 10K type strain sequencing project: providing services to taxonomists for standard genome sequencing and annotation.</title>
        <authorList>
            <consortium name="The Broad Institute Genomics Platform"/>
            <consortium name="The Broad Institute Genome Sequencing Center for Infectious Disease"/>
            <person name="Wu L."/>
            <person name="Ma J."/>
        </authorList>
    </citation>
    <scope>NUCLEOTIDE SEQUENCE [LARGE SCALE GENOMIC DNA]</scope>
    <source>
        <strain evidence="2">CGMCC 4.7608</strain>
    </source>
</reference>
<organism evidence="1 2">
    <name type="scientific">Chromobacterium aquaticum</name>
    <dbReference type="NCBI Taxonomy" id="467180"/>
    <lineage>
        <taxon>Bacteria</taxon>
        <taxon>Pseudomonadati</taxon>
        <taxon>Pseudomonadota</taxon>
        <taxon>Betaproteobacteria</taxon>
        <taxon>Neisseriales</taxon>
        <taxon>Chromobacteriaceae</taxon>
        <taxon>Chromobacterium</taxon>
    </lineage>
</organism>
<sequence length="79" mass="8874">MPGLTSGRLHLLERQLHIRERHLRAALNDLHKAHDSLRAVRALLRQAGAQPCPCDVLHITLEPAQHWLQSGLSALATRH</sequence>
<evidence type="ECO:0000313" key="2">
    <source>
        <dbReference type="Proteomes" id="UP001595999"/>
    </source>
</evidence>
<name>A0ABV8ZQE7_9NEIS</name>